<feature type="domain" description="Nuclease associated modular" evidence="2">
    <location>
        <begin position="92"/>
        <end position="108"/>
    </location>
</feature>
<dbReference type="InterPro" id="IPR003611">
    <property type="entry name" value="NUMOD3"/>
</dbReference>
<protein>
    <recommendedName>
        <fullName evidence="2">Nuclease associated modular domain-containing protein</fullName>
    </recommendedName>
</protein>
<proteinExistence type="predicted"/>
<sequence length="204" mass="24263">MPYVVYGIYQKGSLVYVGLTKRPLKREREHKRKFKGATFRRFVRCDRAYAQWLERKLIDLWRPKRNLNAGGSGPVTYRHSPEAKCRISEAVKVRVVTDDTRNKMSEAALRRPPVSEETRRKLRGYRHTEKAKICIGEKLRGVKKSLEARKNMSQSALKRPPRTHSDETRRHMSRAQKKRFNDPDAKRRHREGQRRRRTAEKERK</sequence>
<dbReference type="EMBL" id="LAZR01000131">
    <property type="protein sequence ID" value="KKN88170.1"/>
    <property type="molecule type" value="Genomic_DNA"/>
</dbReference>
<evidence type="ECO:0000256" key="1">
    <source>
        <dbReference type="SAM" id="MobiDB-lite"/>
    </source>
</evidence>
<feature type="region of interest" description="Disordered" evidence="1">
    <location>
        <begin position="147"/>
        <end position="204"/>
    </location>
</feature>
<feature type="domain" description="Nuclease associated modular" evidence="2">
    <location>
        <begin position="140"/>
        <end position="156"/>
    </location>
</feature>
<feature type="domain" description="Nuclease associated modular" evidence="2">
    <location>
        <begin position="75"/>
        <end position="91"/>
    </location>
</feature>
<evidence type="ECO:0000259" key="2">
    <source>
        <dbReference type="SMART" id="SM00496"/>
    </source>
</evidence>
<feature type="compositionally biased region" description="Basic residues" evidence="1">
    <location>
        <begin position="186"/>
        <end position="198"/>
    </location>
</feature>
<dbReference type="SMART" id="SM00496">
    <property type="entry name" value="IENR2"/>
    <property type="match status" value="5"/>
</dbReference>
<dbReference type="Pfam" id="PF07460">
    <property type="entry name" value="NUMOD3"/>
    <property type="match status" value="1"/>
</dbReference>
<name>A0A0F9U4K9_9ZZZZ</name>
<accession>A0A0F9U4K9</accession>
<comment type="caution">
    <text evidence="3">The sequence shown here is derived from an EMBL/GenBank/DDBJ whole genome shotgun (WGS) entry which is preliminary data.</text>
</comment>
<reference evidence="3" key="1">
    <citation type="journal article" date="2015" name="Nature">
        <title>Complex archaea that bridge the gap between prokaryotes and eukaryotes.</title>
        <authorList>
            <person name="Spang A."/>
            <person name="Saw J.H."/>
            <person name="Jorgensen S.L."/>
            <person name="Zaremba-Niedzwiedzka K."/>
            <person name="Martijn J."/>
            <person name="Lind A.E."/>
            <person name="van Eijk R."/>
            <person name="Schleper C."/>
            <person name="Guy L."/>
            <person name="Ettema T.J."/>
        </authorList>
    </citation>
    <scope>NUCLEOTIDE SEQUENCE</scope>
</reference>
<dbReference type="AlphaFoldDB" id="A0A0F9U4K9"/>
<dbReference type="SUPFAM" id="SSF82771">
    <property type="entry name" value="GIY-YIG endonuclease"/>
    <property type="match status" value="1"/>
</dbReference>
<feature type="domain" description="Nuclease associated modular" evidence="2">
    <location>
        <begin position="160"/>
        <end position="176"/>
    </location>
</feature>
<dbReference type="GO" id="GO:0003677">
    <property type="term" value="F:DNA binding"/>
    <property type="evidence" value="ECO:0007669"/>
    <property type="project" value="InterPro"/>
</dbReference>
<dbReference type="InterPro" id="IPR035901">
    <property type="entry name" value="GIY-YIG_endonuc_sf"/>
</dbReference>
<evidence type="ECO:0000313" key="3">
    <source>
        <dbReference type="EMBL" id="KKN88170.1"/>
    </source>
</evidence>
<feature type="domain" description="Nuclease associated modular" evidence="2">
    <location>
        <begin position="123"/>
        <end position="139"/>
    </location>
</feature>
<organism evidence="3">
    <name type="scientific">marine sediment metagenome</name>
    <dbReference type="NCBI Taxonomy" id="412755"/>
    <lineage>
        <taxon>unclassified sequences</taxon>
        <taxon>metagenomes</taxon>
        <taxon>ecological metagenomes</taxon>
    </lineage>
</organism>
<gene>
    <name evidence="3" type="ORF">LCGC14_0252420</name>
</gene>